<dbReference type="AlphaFoldDB" id="F2DEV5"/>
<organism evidence="2">
    <name type="scientific">Hordeum vulgare subsp. vulgare</name>
    <name type="common">Domesticated barley</name>
    <dbReference type="NCBI Taxonomy" id="112509"/>
    <lineage>
        <taxon>Eukaryota</taxon>
        <taxon>Viridiplantae</taxon>
        <taxon>Streptophyta</taxon>
        <taxon>Embryophyta</taxon>
        <taxon>Tracheophyta</taxon>
        <taxon>Spermatophyta</taxon>
        <taxon>Magnoliopsida</taxon>
        <taxon>Liliopsida</taxon>
        <taxon>Poales</taxon>
        <taxon>Poaceae</taxon>
        <taxon>BOP clade</taxon>
        <taxon>Pooideae</taxon>
        <taxon>Triticodae</taxon>
        <taxon>Triticeae</taxon>
        <taxon>Hordeinae</taxon>
        <taxon>Hordeum</taxon>
    </lineage>
</organism>
<sequence length="108" mass="12643">MMLSLPQLSLSVSQLRVVTQEINMANVILILETREKHTSTHVGVCNLSTRLRYYSFCNVKSDDISENLFWFLLKNVYLLIKNSIKNPFSPLKPSRRDLQNRSHVDMFR</sequence>
<evidence type="ECO:0000313" key="2">
    <source>
        <dbReference type="EMBL" id="BAJ93626.1"/>
    </source>
</evidence>
<feature type="compositionally biased region" description="Basic and acidic residues" evidence="1">
    <location>
        <begin position="94"/>
        <end position="108"/>
    </location>
</feature>
<evidence type="ECO:0000256" key="1">
    <source>
        <dbReference type="SAM" id="MobiDB-lite"/>
    </source>
</evidence>
<dbReference type="EMBL" id="AK362422">
    <property type="protein sequence ID" value="BAJ93626.1"/>
    <property type="molecule type" value="mRNA"/>
</dbReference>
<protein>
    <submittedName>
        <fullName evidence="2">Predicted protein</fullName>
    </submittedName>
</protein>
<proteinExistence type="evidence at transcript level"/>
<reference evidence="2" key="1">
    <citation type="journal article" date="2011" name="Plant Physiol.">
        <title>Comprehensive sequence analysis of 24,783 barley full-length cDNAs derived from 12 clone libraries.</title>
        <authorList>
            <person name="Matsumoto T."/>
            <person name="Tanaka T."/>
            <person name="Sakai H."/>
            <person name="Amano N."/>
            <person name="Kanamori H."/>
            <person name="Kurita K."/>
            <person name="Kikuta A."/>
            <person name="Kamiya K."/>
            <person name="Yamamoto M."/>
            <person name="Ikawa H."/>
            <person name="Fujii N."/>
            <person name="Hori K."/>
            <person name="Itoh T."/>
            <person name="Sato K."/>
        </authorList>
    </citation>
    <scope>NUCLEOTIDE SEQUENCE</scope>
</reference>
<name>F2DEV5_HORVV</name>
<feature type="region of interest" description="Disordered" evidence="1">
    <location>
        <begin position="86"/>
        <end position="108"/>
    </location>
</feature>
<accession>F2DEV5</accession>